<comment type="caution">
    <text evidence="1">The sequence shown here is derived from an EMBL/GenBank/DDBJ whole genome shotgun (WGS) entry which is preliminary data.</text>
</comment>
<accession>A0ABD1QH67</accession>
<evidence type="ECO:0000313" key="1">
    <source>
        <dbReference type="EMBL" id="KAL2475545.1"/>
    </source>
</evidence>
<protein>
    <submittedName>
        <fullName evidence="1">Uncharacterized protein</fullName>
    </submittedName>
</protein>
<organism evidence="1 2">
    <name type="scientific">Abeliophyllum distichum</name>
    <dbReference type="NCBI Taxonomy" id="126358"/>
    <lineage>
        <taxon>Eukaryota</taxon>
        <taxon>Viridiplantae</taxon>
        <taxon>Streptophyta</taxon>
        <taxon>Embryophyta</taxon>
        <taxon>Tracheophyta</taxon>
        <taxon>Spermatophyta</taxon>
        <taxon>Magnoliopsida</taxon>
        <taxon>eudicotyledons</taxon>
        <taxon>Gunneridae</taxon>
        <taxon>Pentapetalae</taxon>
        <taxon>asterids</taxon>
        <taxon>lamiids</taxon>
        <taxon>Lamiales</taxon>
        <taxon>Oleaceae</taxon>
        <taxon>Forsythieae</taxon>
        <taxon>Abeliophyllum</taxon>
    </lineage>
</organism>
<proteinExistence type="predicted"/>
<dbReference type="Proteomes" id="UP001604336">
    <property type="component" value="Unassembled WGS sequence"/>
</dbReference>
<name>A0ABD1QH67_9LAMI</name>
<dbReference type="AlphaFoldDB" id="A0ABD1QH67"/>
<keyword evidence="2" id="KW-1185">Reference proteome</keyword>
<sequence length="102" mass="11720">MPREEKSFSLSAAKPNFKFSIQAMRHLGQKHALIKVVKTEKMNNRKRRLTRVRIVVLTEYPFSSNSLTSKDAMKPVPPTTQAVFDMDATNFTYSQEKMKVLA</sequence>
<evidence type="ECO:0000313" key="2">
    <source>
        <dbReference type="Proteomes" id="UP001604336"/>
    </source>
</evidence>
<gene>
    <name evidence="1" type="ORF">Adt_36281</name>
</gene>
<reference evidence="2" key="1">
    <citation type="submission" date="2024-07" db="EMBL/GenBank/DDBJ databases">
        <title>Two chromosome-level genome assemblies of Korean endemic species Abeliophyllum distichum and Forsythia ovata (Oleaceae).</title>
        <authorList>
            <person name="Jang H."/>
        </authorList>
    </citation>
    <scope>NUCLEOTIDE SEQUENCE [LARGE SCALE GENOMIC DNA]</scope>
</reference>
<dbReference type="EMBL" id="JBFOLK010000011">
    <property type="protein sequence ID" value="KAL2475545.1"/>
    <property type="molecule type" value="Genomic_DNA"/>
</dbReference>